<dbReference type="EMBL" id="JAOSLA010000003">
    <property type="protein sequence ID" value="MCU7237129.1"/>
    <property type="molecule type" value="Genomic_DNA"/>
</dbReference>
<feature type="transmembrane region" description="Helical" evidence="2">
    <location>
        <begin position="6"/>
        <end position="26"/>
    </location>
</feature>
<keyword evidence="2" id="KW-1133">Transmembrane helix</keyword>
<keyword evidence="4" id="KW-1185">Reference proteome</keyword>
<gene>
    <name evidence="3" type="ORF">OC929_03630</name>
</gene>
<feature type="coiled-coil region" evidence="1">
    <location>
        <begin position="40"/>
        <end position="74"/>
    </location>
</feature>
<accession>A0ABT2V608</accession>
<reference evidence="3" key="3">
    <citation type="journal article" date="2023" name="mSystems">
        <title>Charting the Lipopeptidome of Nonpathogenic Pseudomonas.</title>
        <authorList>
            <person name="Cesa-Luna C."/>
            <person name="Geudens N."/>
            <person name="Girard L."/>
            <person name="De Roo V."/>
            <person name="Maklad H.R."/>
            <person name="Martins J.C."/>
            <person name="Hofte M."/>
            <person name="De Mot R."/>
        </authorList>
    </citation>
    <scope>NUCLEOTIDE SEQUENCE</scope>
    <source>
        <strain evidence="3">COR51</strain>
    </source>
</reference>
<dbReference type="RefSeq" id="WP_054925415.1">
    <property type="nucleotide sequence ID" value="NZ_JAOSLA010000003.1"/>
</dbReference>
<evidence type="ECO:0000313" key="4">
    <source>
        <dbReference type="Proteomes" id="UP001139994"/>
    </source>
</evidence>
<evidence type="ECO:0000256" key="2">
    <source>
        <dbReference type="SAM" id="Phobius"/>
    </source>
</evidence>
<evidence type="ECO:0008006" key="5">
    <source>
        <dbReference type="Google" id="ProtNLM"/>
    </source>
</evidence>
<comment type="caution">
    <text evidence="3">The sequence shown here is derived from an EMBL/GenBank/DDBJ whole genome shotgun (WGS) entry which is preliminary data.</text>
</comment>
<proteinExistence type="predicted"/>
<sequence>MTTQQVIALIVISAFVIGLFAYAYWFGRNEGRIQGQVASDREHKETIRQLKESLELLRNDHRHLADHAKRLEDANSLQEHHYHVLAEIGEALRIAADTWAAFKTGKKLERDGRRLRLEALNLANLLKPTEKEAAA</sequence>
<evidence type="ECO:0000256" key="1">
    <source>
        <dbReference type="SAM" id="Coils"/>
    </source>
</evidence>
<keyword evidence="1" id="KW-0175">Coiled coil</keyword>
<reference evidence="3" key="1">
    <citation type="journal article" date="2022" name="Microbiol. Spectr.">
        <title>An Nuclear Magnetic Resonance Fingerprint Matching Approach for the Identification and Structural Re-Evaluation of Pseudomonas Lipopeptides.</title>
        <authorList>
            <person name="De Roo V."/>
            <person name="Verleysen Y."/>
            <person name="Kovacs B."/>
            <person name="De Vleeschouwer M."/>
            <person name="Muangkaew P."/>
            <person name="Girard L."/>
            <person name="Hofte M."/>
            <person name="De Mot R."/>
            <person name="Madder A."/>
            <person name="Geudens N."/>
            <person name="Martins J.C."/>
        </authorList>
    </citation>
    <scope>NUCLEOTIDE SEQUENCE</scope>
    <source>
        <strain evidence="3">COR51</strain>
    </source>
</reference>
<keyword evidence="2" id="KW-0472">Membrane</keyword>
<dbReference type="Proteomes" id="UP001139994">
    <property type="component" value="Unassembled WGS sequence"/>
</dbReference>
<name>A0ABT2V608_9PSED</name>
<evidence type="ECO:0000313" key="3">
    <source>
        <dbReference type="EMBL" id="MCU7237129.1"/>
    </source>
</evidence>
<reference evidence="3" key="2">
    <citation type="submission" date="2022-09" db="EMBL/GenBank/DDBJ databases">
        <authorList>
            <person name="Cesa-Luna C."/>
            <person name="Girard L."/>
            <person name="Lood C."/>
            <person name="Hofte M."/>
            <person name="De Mot R."/>
        </authorList>
    </citation>
    <scope>NUCLEOTIDE SEQUENCE</scope>
    <source>
        <strain evidence="3">COR51</strain>
    </source>
</reference>
<organism evidence="3 4">
    <name type="scientific">Pseudomonas peradeniyensis</name>
    <dbReference type="NCBI Taxonomy" id="2745488"/>
    <lineage>
        <taxon>Bacteria</taxon>
        <taxon>Pseudomonadati</taxon>
        <taxon>Pseudomonadota</taxon>
        <taxon>Gammaproteobacteria</taxon>
        <taxon>Pseudomonadales</taxon>
        <taxon>Pseudomonadaceae</taxon>
        <taxon>Pseudomonas</taxon>
    </lineage>
</organism>
<keyword evidence="2" id="KW-0812">Transmembrane</keyword>
<protein>
    <recommendedName>
        <fullName evidence="5">DUF2802 domain-containing protein</fullName>
    </recommendedName>
</protein>